<proteinExistence type="predicted"/>
<accession>A0A941D570</accession>
<dbReference type="Pfam" id="PF05258">
    <property type="entry name" value="DciA"/>
    <property type="match status" value="1"/>
</dbReference>
<evidence type="ECO:0000256" key="1">
    <source>
        <dbReference type="SAM" id="MobiDB-lite"/>
    </source>
</evidence>
<evidence type="ECO:0000313" key="2">
    <source>
        <dbReference type="EMBL" id="MBR7621131.1"/>
    </source>
</evidence>
<reference evidence="2" key="1">
    <citation type="submission" date="2021-04" db="EMBL/GenBank/DDBJ databases">
        <title>Draft genome assembly of strain Phenylobacterium sp. 20VBR1 using MiniION and Illumina platforms.</title>
        <authorList>
            <person name="Thomas F.A."/>
            <person name="Krishnan K.P."/>
            <person name="Sinha R.K."/>
        </authorList>
    </citation>
    <scope>NUCLEOTIDE SEQUENCE</scope>
    <source>
        <strain evidence="2">20VBR1</strain>
    </source>
</reference>
<protein>
    <submittedName>
        <fullName evidence="2">DUF721 domain-containing protein</fullName>
    </submittedName>
</protein>
<dbReference type="PIRSF" id="PIRSF032064">
    <property type="entry name" value="UCP032064"/>
    <property type="match status" value="1"/>
</dbReference>
<evidence type="ECO:0000313" key="3">
    <source>
        <dbReference type="Proteomes" id="UP000622580"/>
    </source>
</evidence>
<organism evidence="2 3">
    <name type="scientific">Phenylobacterium glaciei</name>
    <dbReference type="NCBI Taxonomy" id="2803784"/>
    <lineage>
        <taxon>Bacteria</taxon>
        <taxon>Pseudomonadati</taxon>
        <taxon>Pseudomonadota</taxon>
        <taxon>Alphaproteobacteria</taxon>
        <taxon>Caulobacterales</taxon>
        <taxon>Caulobacteraceae</taxon>
        <taxon>Phenylobacterium</taxon>
    </lineage>
</organism>
<name>A0A941D570_9CAUL</name>
<keyword evidence="3" id="KW-1185">Reference proteome</keyword>
<dbReference type="RefSeq" id="WP_215342053.1">
    <property type="nucleotide sequence ID" value="NZ_JAGSGD010000001.1"/>
</dbReference>
<dbReference type="InterPro" id="IPR010593">
    <property type="entry name" value="DUF1159"/>
</dbReference>
<dbReference type="AlphaFoldDB" id="A0A941D570"/>
<feature type="region of interest" description="Disordered" evidence="1">
    <location>
        <begin position="16"/>
        <end position="35"/>
    </location>
</feature>
<dbReference type="Proteomes" id="UP000622580">
    <property type="component" value="Unassembled WGS sequence"/>
</dbReference>
<dbReference type="InterPro" id="IPR007922">
    <property type="entry name" value="DciA-like"/>
</dbReference>
<comment type="caution">
    <text evidence="2">The sequence shown here is derived from an EMBL/GenBank/DDBJ whole genome shotgun (WGS) entry which is preliminary data.</text>
</comment>
<dbReference type="EMBL" id="JAGSGD010000001">
    <property type="protein sequence ID" value="MBR7621131.1"/>
    <property type="molecule type" value="Genomic_DNA"/>
</dbReference>
<sequence>MSKRPLPTSAEAAFILSRKRTRPQRRPPPAAGRGLSKLLKDLDARFGQGPGALQARWKEIVGEQIAKRTEPVKLSKVKAGEPAALEIRVAGAAAALIQHQAPEIVARVNLFLGTGAVNKLRIVQGPLRNVNPETVRPVRRPLPPLDAAKEAELAASLAAEPDGPLKAALLSLGRGVLRDRRTR</sequence>
<gene>
    <name evidence="2" type="ORF">JKL49_17185</name>
</gene>